<dbReference type="InterPro" id="IPR011990">
    <property type="entry name" value="TPR-like_helical_dom_sf"/>
</dbReference>
<dbReference type="InterPro" id="IPR051706">
    <property type="entry name" value="Glycosyltransferase_domain"/>
</dbReference>
<dbReference type="AlphaFoldDB" id="A0A975WF01"/>
<dbReference type="PANTHER" id="PTHR32385">
    <property type="entry name" value="MANNOSYL PHOSPHORYLINOSITOL CERAMIDE SYNTHASE"/>
    <property type="match status" value="1"/>
</dbReference>
<dbReference type="EMBL" id="FNYY01000029">
    <property type="protein sequence ID" value="SEK09263.1"/>
    <property type="molecule type" value="Genomic_DNA"/>
</dbReference>
<dbReference type="GeneID" id="80820890"/>
<protein>
    <submittedName>
        <fullName evidence="2">Glycosyltransferase sugar-binding region containing DXD motif-containing protein</fullName>
    </submittedName>
</protein>
<dbReference type="RefSeq" id="WP_074839873.1">
    <property type="nucleotide sequence ID" value="NZ_FNYY01000029.1"/>
</dbReference>
<dbReference type="GO" id="GO:0000030">
    <property type="term" value="F:mannosyltransferase activity"/>
    <property type="evidence" value="ECO:0007669"/>
    <property type="project" value="TreeGrafter"/>
</dbReference>
<dbReference type="InterPro" id="IPR007577">
    <property type="entry name" value="GlycoTrfase_DXD_sugar-bd_CS"/>
</dbReference>
<dbReference type="GO" id="GO:0016020">
    <property type="term" value="C:membrane"/>
    <property type="evidence" value="ECO:0007669"/>
    <property type="project" value="GOC"/>
</dbReference>
<reference evidence="2 3" key="1">
    <citation type="submission" date="2016-10" db="EMBL/GenBank/DDBJ databases">
        <authorList>
            <person name="Varghese N."/>
            <person name="Submissions S."/>
        </authorList>
    </citation>
    <scope>NUCLEOTIDE SEQUENCE [LARGE SCALE GENOMIC DNA]</scope>
    <source>
        <strain evidence="2 3">FF3</strain>
    </source>
</reference>
<dbReference type="Pfam" id="PF04488">
    <property type="entry name" value="Gly_transf_sug"/>
    <property type="match status" value="1"/>
</dbReference>
<dbReference type="InterPro" id="IPR029044">
    <property type="entry name" value="Nucleotide-diphossugar_trans"/>
</dbReference>
<gene>
    <name evidence="2" type="ORF">SAMN04487940_1299</name>
</gene>
<keyword evidence="1" id="KW-0808">Transferase</keyword>
<accession>A0A975WF01</accession>
<keyword evidence="3" id="KW-1185">Reference proteome</keyword>
<proteinExistence type="predicted"/>
<comment type="caution">
    <text evidence="2">The sequence shown here is derived from an EMBL/GenBank/DDBJ whole genome shotgun (WGS) entry which is preliminary data.</text>
</comment>
<name>A0A975WF01_9RHOB</name>
<evidence type="ECO:0000256" key="1">
    <source>
        <dbReference type="ARBA" id="ARBA00022679"/>
    </source>
</evidence>
<organism evidence="2 3">
    <name type="scientific">Marinovum algicola</name>
    <dbReference type="NCBI Taxonomy" id="42444"/>
    <lineage>
        <taxon>Bacteria</taxon>
        <taxon>Pseudomonadati</taxon>
        <taxon>Pseudomonadota</taxon>
        <taxon>Alphaproteobacteria</taxon>
        <taxon>Rhodobacterales</taxon>
        <taxon>Roseobacteraceae</taxon>
        <taxon>Marinovum</taxon>
    </lineage>
</organism>
<dbReference type="PANTHER" id="PTHR32385:SF15">
    <property type="entry name" value="INOSITOL PHOSPHOCERAMIDE MANNOSYLTRANSFERASE 1"/>
    <property type="match status" value="1"/>
</dbReference>
<dbReference type="SUPFAM" id="SSF53448">
    <property type="entry name" value="Nucleotide-diphospho-sugar transferases"/>
    <property type="match status" value="1"/>
</dbReference>
<evidence type="ECO:0000313" key="2">
    <source>
        <dbReference type="EMBL" id="SEK09263.1"/>
    </source>
</evidence>
<dbReference type="Gene3D" id="1.25.40.10">
    <property type="entry name" value="Tetratricopeptide repeat domain"/>
    <property type="match status" value="2"/>
</dbReference>
<dbReference type="Gene3D" id="3.90.550.20">
    <property type="match status" value="1"/>
</dbReference>
<dbReference type="Proteomes" id="UP000182932">
    <property type="component" value="Unassembled WGS sequence"/>
</dbReference>
<evidence type="ECO:0000313" key="3">
    <source>
        <dbReference type="Proteomes" id="UP000182932"/>
    </source>
</evidence>
<dbReference type="SUPFAM" id="SSF48452">
    <property type="entry name" value="TPR-like"/>
    <property type="match status" value="3"/>
</dbReference>
<dbReference type="GO" id="GO:0051999">
    <property type="term" value="P:mannosyl-inositol phosphorylceramide biosynthetic process"/>
    <property type="evidence" value="ECO:0007669"/>
    <property type="project" value="TreeGrafter"/>
</dbReference>
<sequence>MTPPEMTETLKRAEARFRAGARAEAVALVQAAVTRQAPERIVLFARKADALLTRHGERRAALACVSAACRACPGRQDLDLLRVAGLLRLGRTPEAAAALSGLFAPSDKAAPAAYWRYLAQVSLARGEMARASDILARARALGHDDAVLRGLGIRALMAEDPPEALAQARQAQAAFPDHAGLTLQLIRAERAALGPAAARALAEQALERFPEGVTFHLELADILRSLGAPLAARERLELAARCDPRSPLPAVQMALLHLAEGDPRAALAAAEQAETLGRDLPRVELTLATCLEAAGQPEAALARREALFDRGQAGPSGIRDLIKAHLARGDLAAVSRYLAAGQEMFPGHPVLVEQMLRNSGLTEEDFPAGQLTDWLAGCLPAPRLRRLRAEMRLTAFDFAGALTELRRIPVAERDVQYAVLAAKALLFSNRLSVAMRYLRMSLSVWPSDMRLAALVVATFTKAGQERAGLALLQQAAQRRPEGATSLARHRIKLHASLGEFDAALAAFRIALGCEAARMRPETHALLRELAAQGHGEIVATVLREARAAGVWDDPHLHKTLLGQNMTELTIALFDFEKGPLRPLPPGDTAGHITLVQAEPDSNIAAMRFLKHWQAHLQAVPDALPARPRIPRCIFQYWNTLEPPEALVGMIESWRAVPGWQHRLFDRRAALAYLHDTYGTDWARAFSLASNPAEESDFLRLCLLAREGGVYADADDVLVGSLETLVDRGAGFVALLEPGRSIIGNNFLAATPGHLIAELAAKTAREALLARANETTWSKTGPSMLGRATARCLAHWAKTGTPADVAFLGFEDIFGQLAIHNRVPHKRQAGDWRQGAYSRKSVPFARVLQEQLLRQSAGSDFAA</sequence>